<dbReference type="EMBL" id="VSSQ01000058">
    <property type="protein sequence ID" value="MPL71289.1"/>
    <property type="molecule type" value="Genomic_DNA"/>
</dbReference>
<sequence>MKNKTIDSLKKLGLSTYESMVYLSMTYMISGTATEISLNSNVPRTKIYDVLKSLSSKGFIEIERGRPLKYNIVPPSDVFRRYKQKILDELEETEMNLNYAYESQLSKIPAPIWLIHGTDRIIKKELEIISRAKSTVSIRMGFLFEGESDFLKDKFKNLLKKGIEVNILAADHCYIDDKKIDVLAEFEDSGVNILKADIPFVNLIVRDSVEMIHIFSKFSGKNKNVVPSSAIGVWNQYEDIAKNYDDRFFNILNKKMKLNKQKTKKRK</sequence>
<accession>A0A644TXD7</accession>
<dbReference type="InterPro" id="IPR002831">
    <property type="entry name" value="Tscrpt_reg_TrmB_N"/>
</dbReference>
<dbReference type="Gene3D" id="1.10.10.10">
    <property type="entry name" value="Winged helix-like DNA-binding domain superfamily/Winged helix DNA-binding domain"/>
    <property type="match status" value="1"/>
</dbReference>
<dbReference type="Gene3D" id="3.30.870.10">
    <property type="entry name" value="Endonuclease Chain A"/>
    <property type="match status" value="1"/>
</dbReference>
<protein>
    <recommendedName>
        <fullName evidence="1">Transcription regulator TrmB N-terminal domain-containing protein</fullName>
    </recommendedName>
</protein>
<dbReference type="SUPFAM" id="SSF46785">
    <property type="entry name" value="Winged helix' DNA-binding domain"/>
    <property type="match status" value="1"/>
</dbReference>
<evidence type="ECO:0000313" key="2">
    <source>
        <dbReference type="EMBL" id="MPL71289.1"/>
    </source>
</evidence>
<feature type="domain" description="Transcription regulator TrmB N-terminal" evidence="1">
    <location>
        <begin position="9"/>
        <end position="75"/>
    </location>
</feature>
<gene>
    <name evidence="2" type="ORF">SDC9_17063</name>
</gene>
<dbReference type="PANTHER" id="PTHR34293:SF1">
    <property type="entry name" value="HTH-TYPE TRANSCRIPTIONAL REGULATOR TRMBL2"/>
    <property type="match status" value="1"/>
</dbReference>
<dbReference type="Pfam" id="PF01978">
    <property type="entry name" value="TrmB"/>
    <property type="match status" value="1"/>
</dbReference>
<reference evidence="2" key="1">
    <citation type="submission" date="2019-08" db="EMBL/GenBank/DDBJ databases">
        <authorList>
            <person name="Kucharzyk K."/>
            <person name="Murdoch R.W."/>
            <person name="Higgins S."/>
            <person name="Loffler F."/>
        </authorList>
    </citation>
    <scope>NUCLEOTIDE SEQUENCE</scope>
</reference>
<dbReference type="InterPro" id="IPR036388">
    <property type="entry name" value="WH-like_DNA-bd_sf"/>
</dbReference>
<organism evidence="2">
    <name type="scientific">bioreactor metagenome</name>
    <dbReference type="NCBI Taxonomy" id="1076179"/>
    <lineage>
        <taxon>unclassified sequences</taxon>
        <taxon>metagenomes</taxon>
        <taxon>ecological metagenomes</taxon>
    </lineage>
</organism>
<dbReference type="AlphaFoldDB" id="A0A644TXD7"/>
<evidence type="ECO:0000259" key="1">
    <source>
        <dbReference type="Pfam" id="PF01978"/>
    </source>
</evidence>
<dbReference type="InterPro" id="IPR051797">
    <property type="entry name" value="TrmB-like"/>
</dbReference>
<dbReference type="InterPro" id="IPR036390">
    <property type="entry name" value="WH_DNA-bd_sf"/>
</dbReference>
<comment type="caution">
    <text evidence="2">The sequence shown here is derived from an EMBL/GenBank/DDBJ whole genome shotgun (WGS) entry which is preliminary data.</text>
</comment>
<dbReference type="PANTHER" id="PTHR34293">
    <property type="entry name" value="HTH-TYPE TRANSCRIPTIONAL REGULATOR TRMBL2"/>
    <property type="match status" value="1"/>
</dbReference>
<name>A0A644TXD7_9ZZZZ</name>
<proteinExistence type="predicted"/>